<feature type="transmembrane region" description="Helical" evidence="1">
    <location>
        <begin position="43"/>
        <end position="68"/>
    </location>
</feature>
<reference evidence="3" key="1">
    <citation type="submission" date="2023-10" db="EMBL/GenBank/DDBJ databases">
        <authorList>
            <person name="Chen Y."/>
            <person name="Shah S."/>
            <person name="Dougan E. K."/>
            <person name="Thang M."/>
            <person name="Chan C."/>
        </authorList>
    </citation>
    <scope>NUCLEOTIDE SEQUENCE [LARGE SCALE GENOMIC DNA]</scope>
</reference>
<keyword evidence="4" id="KW-1185">Reference proteome</keyword>
<proteinExistence type="predicted"/>
<comment type="caution">
    <text evidence="3">The sequence shown here is derived from an EMBL/GenBank/DDBJ whole genome shotgun (WGS) entry which is preliminary data.</text>
</comment>
<evidence type="ECO:0000313" key="4">
    <source>
        <dbReference type="Proteomes" id="UP001189429"/>
    </source>
</evidence>
<dbReference type="EMBL" id="CAUYUJ010004585">
    <property type="protein sequence ID" value="CAK0810195.1"/>
    <property type="molecule type" value="Genomic_DNA"/>
</dbReference>
<dbReference type="Proteomes" id="UP001189429">
    <property type="component" value="Unassembled WGS sequence"/>
</dbReference>
<keyword evidence="1" id="KW-0472">Membrane</keyword>
<dbReference type="EMBL" id="CAUYUJ010019453">
    <property type="protein sequence ID" value="CAK0891284.1"/>
    <property type="molecule type" value="Genomic_DNA"/>
</dbReference>
<keyword evidence="1" id="KW-1133">Transmembrane helix</keyword>
<name>A0ABN9WZY2_9DINO</name>
<evidence type="ECO:0000313" key="2">
    <source>
        <dbReference type="EMBL" id="CAK0810195.1"/>
    </source>
</evidence>
<sequence>MHARHPLGPSVHGRHVAHATAAACASLRLPYLGSGAIRALGGLALPLLLALALAVAEWLALASCSFWIHPLPRARAWVTPMGGCWPSSQISRKARSTHLVTQRPQVQPSARNTLLLFAGHSSAGPMAPSFRGILVAACLAFTDG</sequence>
<protein>
    <submittedName>
        <fullName evidence="3">Uncharacterized protein</fullName>
    </submittedName>
</protein>
<organism evidence="3 4">
    <name type="scientific">Prorocentrum cordatum</name>
    <dbReference type="NCBI Taxonomy" id="2364126"/>
    <lineage>
        <taxon>Eukaryota</taxon>
        <taxon>Sar</taxon>
        <taxon>Alveolata</taxon>
        <taxon>Dinophyceae</taxon>
        <taxon>Prorocentrales</taxon>
        <taxon>Prorocentraceae</taxon>
        <taxon>Prorocentrum</taxon>
    </lineage>
</organism>
<evidence type="ECO:0000313" key="3">
    <source>
        <dbReference type="EMBL" id="CAK0891284.1"/>
    </source>
</evidence>
<evidence type="ECO:0000256" key="1">
    <source>
        <dbReference type="SAM" id="Phobius"/>
    </source>
</evidence>
<accession>A0ABN9WZY2</accession>
<gene>
    <name evidence="2" type="ORF">PCOR1329_LOCUS15227</name>
    <name evidence="3" type="ORF">PCOR1329_LOCUS71269</name>
</gene>
<keyword evidence="1" id="KW-0812">Transmembrane</keyword>